<accession>A0A4P8XQ60</accession>
<reference evidence="1 2" key="1">
    <citation type="submission" date="2019-05" db="EMBL/GenBank/DDBJ databases">
        <authorList>
            <person name="Chen C."/>
        </authorList>
    </citation>
    <scope>NUCLEOTIDE SEQUENCE [LARGE SCALE GENOMIC DNA]</scope>
    <source>
        <strain evidence="1 2">HB172198</strain>
    </source>
</reference>
<sequence length="103" mass="11744">MIGAGVAAAYYYSNHLQQEMMLGLQQDTQREMAALKAQYDSRFAELSAQMSEIDSKVQSFNELLTFTKDQATGETDNSNKLYTQLNDVRQQLSKLEKKLELLK</sequence>
<keyword evidence="2" id="KW-1185">Reference proteome</keyword>
<protein>
    <submittedName>
        <fullName evidence="1">Uncharacterized protein</fullName>
    </submittedName>
</protein>
<dbReference type="EMBL" id="CP040396">
    <property type="protein sequence ID" value="QCT03841.1"/>
    <property type="molecule type" value="Genomic_DNA"/>
</dbReference>
<evidence type="ECO:0000313" key="1">
    <source>
        <dbReference type="EMBL" id="QCT03841.1"/>
    </source>
</evidence>
<dbReference type="AlphaFoldDB" id="A0A4P8XQ60"/>
<proteinExistence type="predicted"/>
<gene>
    <name evidence="1" type="ORF">E6C60_3130</name>
</gene>
<evidence type="ECO:0000313" key="2">
    <source>
        <dbReference type="Proteomes" id="UP000300879"/>
    </source>
</evidence>
<dbReference type="Proteomes" id="UP000300879">
    <property type="component" value="Chromosome"/>
</dbReference>
<name>A0A4P8XQ60_9BACL</name>
<dbReference type="KEGG" id="palo:E6C60_3130"/>
<organism evidence="1 2">
    <name type="scientific">Paenibacillus algicola</name>
    <dbReference type="NCBI Taxonomy" id="2565926"/>
    <lineage>
        <taxon>Bacteria</taxon>
        <taxon>Bacillati</taxon>
        <taxon>Bacillota</taxon>
        <taxon>Bacilli</taxon>
        <taxon>Bacillales</taxon>
        <taxon>Paenibacillaceae</taxon>
        <taxon>Paenibacillus</taxon>
    </lineage>
</organism>